<proteinExistence type="predicted"/>
<dbReference type="EnsemblPlants" id="Pp3c15_16410V3.1">
    <property type="protein sequence ID" value="Pp3c15_16410V3.1"/>
    <property type="gene ID" value="Pp3c15_16410"/>
</dbReference>
<dbReference type="EMBL" id="ABEU02000015">
    <property type="status" value="NOT_ANNOTATED_CDS"/>
    <property type="molecule type" value="Genomic_DNA"/>
</dbReference>
<sequence>MTHMKGGNAPWLPGQVVNGLCPDAEKLSARLAAAAAPRASKADKAWSSVHRSIDGVSLSSLASHAPLGLTYKVEEECSRLRVWMLADRCGKLTSFHDRNWCVEALRVAVASPRSFSVSSDYVGAIDECLKGVLTLRRPNLAFWKLEAIAVNVKAFTSDRFYEAVSVC</sequence>
<reference evidence="1 2" key="2">
    <citation type="journal article" date="2018" name="Plant J.">
        <title>The Physcomitrella patens chromosome-scale assembly reveals moss genome structure and evolution.</title>
        <authorList>
            <person name="Lang D."/>
            <person name="Ullrich K.K."/>
            <person name="Murat F."/>
            <person name="Fuchs J."/>
            <person name="Jenkins J."/>
            <person name="Haas F.B."/>
            <person name="Piednoel M."/>
            <person name="Gundlach H."/>
            <person name="Van Bel M."/>
            <person name="Meyberg R."/>
            <person name="Vives C."/>
            <person name="Morata J."/>
            <person name="Symeonidi A."/>
            <person name="Hiss M."/>
            <person name="Muchero W."/>
            <person name="Kamisugi Y."/>
            <person name="Saleh O."/>
            <person name="Blanc G."/>
            <person name="Decker E.L."/>
            <person name="van Gessel N."/>
            <person name="Grimwood J."/>
            <person name="Hayes R.D."/>
            <person name="Graham S.W."/>
            <person name="Gunter L.E."/>
            <person name="McDaniel S.F."/>
            <person name="Hoernstein S.N.W."/>
            <person name="Larsson A."/>
            <person name="Li F.W."/>
            <person name="Perroud P.F."/>
            <person name="Phillips J."/>
            <person name="Ranjan P."/>
            <person name="Rokshar D.S."/>
            <person name="Rothfels C.J."/>
            <person name="Schneider L."/>
            <person name="Shu S."/>
            <person name="Stevenson D.W."/>
            <person name="Thummler F."/>
            <person name="Tillich M."/>
            <person name="Villarreal Aguilar J.C."/>
            <person name="Widiez T."/>
            <person name="Wong G.K."/>
            <person name="Wymore A."/>
            <person name="Zhang Y."/>
            <person name="Zimmer A.D."/>
            <person name="Quatrano R.S."/>
            <person name="Mayer K.F.X."/>
            <person name="Goodstein D."/>
            <person name="Casacuberta J.M."/>
            <person name="Vandepoele K."/>
            <person name="Reski R."/>
            <person name="Cuming A.C."/>
            <person name="Tuskan G.A."/>
            <person name="Maumus F."/>
            <person name="Salse J."/>
            <person name="Schmutz J."/>
            <person name="Rensing S.A."/>
        </authorList>
    </citation>
    <scope>NUCLEOTIDE SEQUENCE [LARGE SCALE GENOMIC DNA]</scope>
    <source>
        <strain evidence="1 2">cv. Gransden 2004</strain>
    </source>
</reference>
<name>A9TK25_PHYPA</name>
<evidence type="ECO:0000313" key="1">
    <source>
        <dbReference type="EnsemblPlants" id="Pp3c15_16410V3.1"/>
    </source>
</evidence>
<dbReference type="HOGENOM" id="CLU_1597246_0_0_1"/>
<evidence type="ECO:0000313" key="2">
    <source>
        <dbReference type="Proteomes" id="UP000006727"/>
    </source>
</evidence>
<dbReference type="AlphaFoldDB" id="A9TK25"/>
<reference evidence="1" key="3">
    <citation type="submission" date="2020-12" db="UniProtKB">
        <authorList>
            <consortium name="EnsemblPlants"/>
        </authorList>
    </citation>
    <scope>IDENTIFICATION</scope>
</reference>
<dbReference type="Gramene" id="Pp3c15_16410V3.1">
    <property type="protein sequence ID" value="Pp3c15_16410V3.1"/>
    <property type="gene ID" value="Pp3c15_16410"/>
</dbReference>
<accession>A9TK25</accession>
<reference evidence="1 2" key="1">
    <citation type="journal article" date="2008" name="Science">
        <title>The Physcomitrella genome reveals evolutionary insights into the conquest of land by plants.</title>
        <authorList>
            <person name="Rensing S."/>
            <person name="Lang D."/>
            <person name="Zimmer A."/>
            <person name="Terry A."/>
            <person name="Salamov A."/>
            <person name="Shapiro H."/>
            <person name="Nishiyama T."/>
            <person name="Perroud P.-F."/>
            <person name="Lindquist E."/>
            <person name="Kamisugi Y."/>
            <person name="Tanahashi T."/>
            <person name="Sakakibara K."/>
            <person name="Fujita T."/>
            <person name="Oishi K."/>
            <person name="Shin-I T."/>
            <person name="Kuroki Y."/>
            <person name="Toyoda A."/>
            <person name="Suzuki Y."/>
            <person name="Hashimoto A."/>
            <person name="Yamaguchi K."/>
            <person name="Sugano A."/>
            <person name="Kohara Y."/>
            <person name="Fujiyama A."/>
            <person name="Anterola A."/>
            <person name="Aoki S."/>
            <person name="Ashton N."/>
            <person name="Barbazuk W.B."/>
            <person name="Barker E."/>
            <person name="Bennetzen J."/>
            <person name="Bezanilla M."/>
            <person name="Blankenship R."/>
            <person name="Cho S.H."/>
            <person name="Dutcher S."/>
            <person name="Estelle M."/>
            <person name="Fawcett J.A."/>
            <person name="Gundlach H."/>
            <person name="Hanada K."/>
            <person name="Heyl A."/>
            <person name="Hicks K.A."/>
            <person name="Hugh J."/>
            <person name="Lohr M."/>
            <person name="Mayer K."/>
            <person name="Melkozernov A."/>
            <person name="Murata T."/>
            <person name="Nelson D."/>
            <person name="Pils B."/>
            <person name="Prigge M."/>
            <person name="Reiss B."/>
            <person name="Renner T."/>
            <person name="Rombauts S."/>
            <person name="Rushton P."/>
            <person name="Sanderfoot A."/>
            <person name="Schween G."/>
            <person name="Shiu S.-H."/>
            <person name="Stueber K."/>
            <person name="Theodoulou F.L."/>
            <person name="Tu H."/>
            <person name="Van de Peer Y."/>
            <person name="Verrier P.J."/>
            <person name="Waters E."/>
            <person name="Wood A."/>
            <person name="Yang L."/>
            <person name="Cove D."/>
            <person name="Cuming A."/>
            <person name="Hasebe M."/>
            <person name="Lucas S."/>
            <person name="Mishler D.B."/>
            <person name="Reski R."/>
            <person name="Grigoriev I."/>
            <person name="Quatrano R.S."/>
            <person name="Boore J.L."/>
        </authorList>
    </citation>
    <scope>NUCLEOTIDE SEQUENCE [LARGE SCALE GENOMIC DNA]</scope>
    <source>
        <strain evidence="1 2">cv. Gransden 2004</strain>
    </source>
</reference>
<dbReference type="Proteomes" id="UP000006727">
    <property type="component" value="Chromosome 15"/>
</dbReference>
<dbReference type="InParanoid" id="A9TK25"/>
<organism evidence="1 2">
    <name type="scientific">Physcomitrium patens</name>
    <name type="common">Spreading-leaved earth moss</name>
    <name type="synonym">Physcomitrella patens</name>
    <dbReference type="NCBI Taxonomy" id="3218"/>
    <lineage>
        <taxon>Eukaryota</taxon>
        <taxon>Viridiplantae</taxon>
        <taxon>Streptophyta</taxon>
        <taxon>Embryophyta</taxon>
        <taxon>Bryophyta</taxon>
        <taxon>Bryophytina</taxon>
        <taxon>Bryopsida</taxon>
        <taxon>Funariidae</taxon>
        <taxon>Funariales</taxon>
        <taxon>Funariaceae</taxon>
        <taxon>Physcomitrium</taxon>
    </lineage>
</organism>
<keyword evidence="2" id="KW-1185">Reference proteome</keyword>
<protein>
    <submittedName>
        <fullName evidence="1">Uncharacterized protein</fullName>
    </submittedName>
</protein>